<dbReference type="AlphaFoldDB" id="A8ZQ12"/>
<dbReference type="HOGENOM" id="CLU_3323295_0_0_3"/>
<evidence type="ECO:0000313" key="1">
    <source>
        <dbReference type="EMBL" id="ABW33153.1"/>
    </source>
</evidence>
<name>A8ZQ12_ACAM1</name>
<gene>
    <name evidence="1" type="ordered locus">AM1_F0029</name>
</gene>
<organism evidence="1 2">
    <name type="scientific">Acaryochloris marina (strain MBIC 11017)</name>
    <dbReference type="NCBI Taxonomy" id="329726"/>
    <lineage>
        <taxon>Bacteria</taxon>
        <taxon>Bacillati</taxon>
        <taxon>Cyanobacteriota</taxon>
        <taxon>Cyanophyceae</taxon>
        <taxon>Acaryochloridales</taxon>
        <taxon>Acaryochloridaceae</taxon>
        <taxon>Acaryochloris</taxon>
    </lineage>
</organism>
<keyword evidence="2" id="KW-1185">Reference proteome</keyword>
<proteinExistence type="predicted"/>
<reference evidence="1 2" key="1">
    <citation type="journal article" date="2008" name="Proc. Natl. Acad. Sci. U.S.A.">
        <title>Niche adaptation and genome expansion in the chlorophyll d-producing cyanobacterium Acaryochloris marina.</title>
        <authorList>
            <person name="Swingley W.D."/>
            <person name="Chen M."/>
            <person name="Cheung P.C."/>
            <person name="Conrad A.L."/>
            <person name="Dejesa L.C."/>
            <person name="Hao J."/>
            <person name="Honchak B.M."/>
            <person name="Karbach L.E."/>
            <person name="Kurdoglu A."/>
            <person name="Lahiri S."/>
            <person name="Mastrian S.D."/>
            <person name="Miyashita H."/>
            <person name="Page L."/>
            <person name="Ramakrishna P."/>
            <person name="Satoh S."/>
            <person name="Sattley W.M."/>
            <person name="Shimada Y."/>
            <person name="Taylor H.L."/>
            <person name="Tomo T."/>
            <person name="Tsuchiya T."/>
            <person name="Wang Z.T."/>
            <person name="Raymond J."/>
            <person name="Mimuro M."/>
            <person name="Blankenship R.E."/>
            <person name="Touchman J.W."/>
        </authorList>
    </citation>
    <scope>NUCLEOTIDE SEQUENCE [LARGE SCALE GENOMIC DNA]</scope>
    <source>
        <strain evidence="2">MBIC 11017</strain>
        <plasmid evidence="2">Plasmid pREB6</plasmid>
    </source>
</reference>
<dbReference type="KEGG" id="amr:AM1_F0029"/>
<keyword evidence="1" id="KW-0614">Plasmid</keyword>
<geneLocation type="plasmid" evidence="1 2">
    <name>pREB6</name>
</geneLocation>
<dbReference type="EMBL" id="CP000843">
    <property type="protein sequence ID" value="ABW33153.1"/>
    <property type="molecule type" value="Genomic_DNA"/>
</dbReference>
<dbReference type="Proteomes" id="UP000000268">
    <property type="component" value="Plasmid pREB6"/>
</dbReference>
<sequence length="38" mass="4094">MAQGSSSVGIPGVWLMEVSVDEERVHSGLASWHHGSSW</sequence>
<protein>
    <submittedName>
        <fullName evidence="1">Uncharacterized protein</fullName>
    </submittedName>
</protein>
<accession>A8ZQ12</accession>
<evidence type="ECO:0000313" key="2">
    <source>
        <dbReference type="Proteomes" id="UP000000268"/>
    </source>
</evidence>